<feature type="transmembrane region" description="Helical" evidence="3">
    <location>
        <begin position="269"/>
        <end position="292"/>
    </location>
</feature>
<feature type="domain" description="Bacterial transcriptional activator" evidence="4">
    <location>
        <begin position="714"/>
        <end position="853"/>
    </location>
</feature>
<gene>
    <name evidence="5" type="ORF">IAG44_39935</name>
</gene>
<accession>A0A7H0IQB7</accession>
<dbReference type="EMBL" id="CP060828">
    <property type="protein sequence ID" value="QNP74983.1"/>
    <property type="molecule type" value="Genomic_DNA"/>
</dbReference>
<keyword evidence="3" id="KW-1133">Transmembrane helix</keyword>
<protein>
    <recommendedName>
        <fullName evidence="4">Bacterial transcriptional activator domain-containing protein</fullName>
    </recommendedName>
</protein>
<dbReference type="CDD" id="cd00118">
    <property type="entry name" value="LysM"/>
    <property type="match status" value="1"/>
</dbReference>
<dbReference type="InterPro" id="IPR036388">
    <property type="entry name" value="WH-like_DNA-bd_sf"/>
</dbReference>
<proteinExistence type="predicted"/>
<keyword evidence="6" id="KW-1185">Reference proteome</keyword>
<dbReference type="InterPro" id="IPR018392">
    <property type="entry name" value="LysM"/>
</dbReference>
<dbReference type="InterPro" id="IPR051677">
    <property type="entry name" value="AfsR-DnrI-RedD_regulator"/>
</dbReference>
<evidence type="ECO:0000256" key="1">
    <source>
        <dbReference type="ARBA" id="ARBA00023012"/>
    </source>
</evidence>
<dbReference type="SUPFAM" id="SSF48452">
    <property type="entry name" value="TPR-like"/>
    <property type="match status" value="1"/>
</dbReference>
<feature type="transmembrane region" description="Helical" evidence="3">
    <location>
        <begin position="12"/>
        <end position="36"/>
    </location>
</feature>
<evidence type="ECO:0000313" key="5">
    <source>
        <dbReference type="EMBL" id="QNP74983.1"/>
    </source>
</evidence>
<evidence type="ECO:0000259" key="4">
    <source>
        <dbReference type="SMART" id="SM01043"/>
    </source>
</evidence>
<keyword evidence="3" id="KW-0472">Membrane</keyword>
<dbReference type="GO" id="GO:0003677">
    <property type="term" value="F:DNA binding"/>
    <property type="evidence" value="ECO:0007669"/>
    <property type="project" value="InterPro"/>
</dbReference>
<keyword evidence="3" id="KW-0812">Transmembrane</keyword>
<dbReference type="PANTHER" id="PTHR35807">
    <property type="entry name" value="TRANSCRIPTIONAL REGULATOR REDD-RELATED"/>
    <property type="match status" value="1"/>
</dbReference>
<dbReference type="SUPFAM" id="SSF46894">
    <property type="entry name" value="C-terminal effector domain of the bipartite response regulators"/>
    <property type="match status" value="1"/>
</dbReference>
<dbReference type="InterPro" id="IPR036779">
    <property type="entry name" value="LysM_dom_sf"/>
</dbReference>
<dbReference type="SMART" id="SM01043">
    <property type="entry name" value="BTAD"/>
    <property type="match status" value="1"/>
</dbReference>
<feature type="compositionally biased region" description="Pro residues" evidence="2">
    <location>
        <begin position="584"/>
        <end position="593"/>
    </location>
</feature>
<dbReference type="Proteomes" id="UP000516052">
    <property type="component" value="Chromosome"/>
</dbReference>
<evidence type="ECO:0000256" key="3">
    <source>
        <dbReference type="SAM" id="Phobius"/>
    </source>
</evidence>
<dbReference type="Gene3D" id="1.10.10.10">
    <property type="entry name" value="Winged helix-like DNA-binding domain superfamily/Winged helix DNA-binding domain"/>
    <property type="match status" value="1"/>
</dbReference>
<evidence type="ECO:0000256" key="2">
    <source>
        <dbReference type="SAM" id="MobiDB-lite"/>
    </source>
</evidence>
<keyword evidence="1" id="KW-0902">Two-component regulatory system</keyword>
<organism evidence="5 6">
    <name type="scientific">Streptomyces roseirectus</name>
    <dbReference type="NCBI Taxonomy" id="2768066"/>
    <lineage>
        <taxon>Bacteria</taxon>
        <taxon>Bacillati</taxon>
        <taxon>Actinomycetota</taxon>
        <taxon>Actinomycetes</taxon>
        <taxon>Kitasatosporales</taxon>
        <taxon>Streptomycetaceae</taxon>
        <taxon>Streptomyces</taxon>
    </lineage>
</organism>
<dbReference type="AlphaFoldDB" id="A0A7H0IQB7"/>
<evidence type="ECO:0000313" key="6">
    <source>
        <dbReference type="Proteomes" id="UP000516052"/>
    </source>
</evidence>
<dbReference type="InterPro" id="IPR011990">
    <property type="entry name" value="TPR-like_helical_dom_sf"/>
</dbReference>
<feature type="compositionally biased region" description="Pro residues" evidence="2">
    <location>
        <begin position="225"/>
        <end position="258"/>
    </location>
</feature>
<dbReference type="GO" id="GO:0006355">
    <property type="term" value="P:regulation of DNA-templated transcription"/>
    <property type="evidence" value="ECO:0007669"/>
    <property type="project" value="InterPro"/>
</dbReference>
<dbReference type="InterPro" id="IPR005158">
    <property type="entry name" value="BTAD"/>
</dbReference>
<feature type="region of interest" description="Disordered" evidence="2">
    <location>
        <begin position="532"/>
        <end position="628"/>
    </location>
</feature>
<feature type="region of interest" description="Disordered" evidence="2">
    <location>
        <begin position="199"/>
        <end position="271"/>
    </location>
</feature>
<dbReference type="InterPro" id="IPR016032">
    <property type="entry name" value="Sig_transdc_resp-reg_C-effctor"/>
</dbReference>
<dbReference type="KEGG" id="sroi:IAG44_39935"/>
<sequence length="855" mass="92342">MPTHGLLHALRGLLAAALLAVLLAGIPWGLIHYIGWPLPHTLPTWAETEAVLLTPMSTTFLLNTLACVLWPVWAAFAYDVTRTALHEARPLPHPPTPSTGAGPLHTLAAMLVGALTLTLLTQRPPNPADVAPAAVAATSTPFEHPRVEAARPAGAPLDAPEGTVRVRLPHDGIYDSLWRIAERTLGDGNLWPRIYTLNHNRPQPDGRTLTNPNLIRPGWILHLPPSKPRQPPPRTNTPATPSPSPDTTPPTPSPPPAHDTPAPDRPGGISLPSGAFVGIGLATLITATLLTARRRHRIHYQPGSGRRDDLTPAPVVRALRIAHDTAPPPPPDDARQTQGQVIGVKAGQTLAWNLARSKGLGLTGPGAPDATRALLVTLLAEHQTTRHIELLVPAPDILTLLGNETRRPPALHVVDTLDTALDMMEAELLLRTPSDPDARPAPAGPPAADLILIATPAPHAERRLQSVLDNGSALGLAGILLGPWHPGDTAHVRTDGTVTTTNPDAQHLTGTCLFTLPTPDTRDLLTLLHQAQPPRTAAADHHADVAEHPASDQGPARPRRPLTNGAGPRADQPPDPHDTEQDAPPRPPSPPTELPETADRPAPPRQPLHLTVLGPTRLTHRPPDSDEHTDLITALVPKQREILTYLALHRDGTRRETLAAALWPDAPQDHPYNAFHATLSQLRRALRTATHDAVTDITTHAHGHYSLDHHQVTVDLWHLQDALDTARHTTGEQHHRTTLEHVVTLYTGDFASDLTAEWTEAPREALRRDVLDAISSLVRILRTAAPEQALALLEHTRTLDPYNEAVYRDIGRLQAHLGHHDAVPRTLTLLTTTLAEIDARPSPETLSLFQPHADA</sequence>
<dbReference type="Gene3D" id="3.10.350.10">
    <property type="entry name" value="LysM domain"/>
    <property type="match status" value="1"/>
</dbReference>
<reference evidence="5 6" key="1">
    <citation type="submission" date="2020-08" db="EMBL/GenBank/DDBJ databases">
        <title>A novel species.</title>
        <authorList>
            <person name="Gao J."/>
        </authorList>
    </citation>
    <scope>NUCLEOTIDE SEQUENCE [LARGE SCALE GENOMIC DNA]</scope>
    <source>
        <strain evidence="5 6">CRXT-G-22</strain>
    </source>
</reference>
<dbReference type="GO" id="GO:0000160">
    <property type="term" value="P:phosphorelay signal transduction system"/>
    <property type="evidence" value="ECO:0007669"/>
    <property type="project" value="UniProtKB-KW"/>
</dbReference>
<feature type="transmembrane region" description="Helical" evidence="3">
    <location>
        <begin position="56"/>
        <end position="78"/>
    </location>
</feature>
<feature type="compositionally biased region" description="Basic and acidic residues" evidence="2">
    <location>
        <begin position="538"/>
        <end position="550"/>
    </location>
</feature>
<name>A0A7H0IQB7_9ACTN</name>
<dbReference type="RefSeq" id="WP_187751906.1">
    <property type="nucleotide sequence ID" value="NZ_CP060828.1"/>
</dbReference>